<reference evidence="1 2" key="1">
    <citation type="submission" date="2019-10" db="EMBL/GenBank/DDBJ databases">
        <title>Nonomuraea sp. nov., isolated from Phyllanthus amarus.</title>
        <authorList>
            <person name="Klykleung N."/>
            <person name="Tanasupawat S."/>
        </authorList>
    </citation>
    <scope>NUCLEOTIDE SEQUENCE [LARGE SCALE GENOMIC DNA]</scope>
    <source>
        <strain evidence="1 2">PA1-10</strain>
    </source>
</reference>
<dbReference type="OrthoDB" id="52928at2"/>
<dbReference type="GO" id="GO:0004803">
    <property type="term" value="F:transposase activity"/>
    <property type="evidence" value="ECO:0007669"/>
    <property type="project" value="InterPro"/>
</dbReference>
<dbReference type="RefSeq" id="WP_152315463.1">
    <property type="nucleotide sequence ID" value="NZ_CP045572.1"/>
</dbReference>
<proteinExistence type="predicted"/>
<accession>A0A8E0T487</accession>
<dbReference type="GO" id="GO:0006313">
    <property type="term" value="P:DNA transposition"/>
    <property type="evidence" value="ECO:0007669"/>
    <property type="project" value="InterPro"/>
</dbReference>
<evidence type="ECO:0000313" key="1">
    <source>
        <dbReference type="EMBL" id="KAB8180187.1"/>
    </source>
</evidence>
<evidence type="ECO:0000313" key="2">
    <source>
        <dbReference type="Proteomes" id="UP000312512"/>
    </source>
</evidence>
<protein>
    <submittedName>
        <fullName evidence="1">Transposase</fullName>
    </submittedName>
</protein>
<name>A0A5P9Z216_9ACTN</name>
<dbReference type="SUPFAM" id="SSF46689">
    <property type="entry name" value="Homeodomain-like"/>
    <property type="match status" value="1"/>
</dbReference>
<accession>A0A5P9Z216</accession>
<keyword evidence="2" id="KW-1185">Reference proteome</keyword>
<organism evidence="1 2">
    <name type="scientific">Nonomuraea phyllanthi</name>
    <dbReference type="NCBI Taxonomy" id="2219224"/>
    <lineage>
        <taxon>Bacteria</taxon>
        <taxon>Bacillati</taxon>
        <taxon>Actinomycetota</taxon>
        <taxon>Actinomycetes</taxon>
        <taxon>Streptosporangiales</taxon>
        <taxon>Streptosporangiaceae</taxon>
        <taxon>Nonomuraea</taxon>
    </lineage>
</organism>
<comment type="caution">
    <text evidence="1">The sequence shown here is derived from an EMBL/GenBank/DDBJ whole genome shotgun (WGS) entry which is preliminary data.</text>
</comment>
<dbReference type="EMBL" id="VDLX02000064">
    <property type="protein sequence ID" value="KAB8180187.1"/>
    <property type="molecule type" value="Genomic_DNA"/>
</dbReference>
<dbReference type="Pfam" id="PF01527">
    <property type="entry name" value="HTH_Tnp_1"/>
    <property type="match status" value="1"/>
</dbReference>
<dbReference type="AlphaFoldDB" id="A0A5P9Z216"/>
<dbReference type="Gene3D" id="1.10.10.60">
    <property type="entry name" value="Homeodomain-like"/>
    <property type="match status" value="1"/>
</dbReference>
<dbReference type="InterPro" id="IPR002514">
    <property type="entry name" value="Transposase_8"/>
</dbReference>
<gene>
    <name evidence="1" type="ORF">FH608_051160</name>
</gene>
<dbReference type="PANTHER" id="PTHR33215:SF13">
    <property type="entry name" value="PROTEIN DISTAL ANTENNA"/>
    <property type="match status" value="1"/>
</dbReference>
<dbReference type="GO" id="GO:0003677">
    <property type="term" value="F:DNA binding"/>
    <property type="evidence" value="ECO:0007669"/>
    <property type="project" value="InterPro"/>
</dbReference>
<dbReference type="PANTHER" id="PTHR33215">
    <property type="entry name" value="PROTEIN DISTAL ANTENNA"/>
    <property type="match status" value="1"/>
</dbReference>
<dbReference type="Proteomes" id="UP000312512">
    <property type="component" value="Unassembled WGS sequence"/>
</dbReference>
<sequence length="97" mass="10955">MAKKPRIYPPELRAEVVQAVIEDGKTPAQVARDFGLVAETVRNWVKAEKSKNSGTTDEARAAIDRARLQEMERRVQELEQENAFLKKAAAFFAKELP</sequence>
<dbReference type="InterPro" id="IPR051839">
    <property type="entry name" value="RD_transcriptional_regulator"/>
</dbReference>
<dbReference type="InterPro" id="IPR009057">
    <property type="entry name" value="Homeodomain-like_sf"/>
</dbReference>